<dbReference type="InterPro" id="IPR017451">
    <property type="entry name" value="F-box-assoc_interact_dom"/>
</dbReference>
<dbReference type="InterPro" id="IPR011043">
    <property type="entry name" value="Gal_Oxase/kelch_b-propeller"/>
</dbReference>
<dbReference type="PANTHER" id="PTHR31672">
    <property type="entry name" value="BNACNNG10540D PROTEIN"/>
    <property type="match status" value="1"/>
</dbReference>
<dbReference type="NCBIfam" id="TIGR01640">
    <property type="entry name" value="F_box_assoc_1"/>
    <property type="match status" value="1"/>
</dbReference>
<dbReference type="PANTHER" id="PTHR31672:SF13">
    <property type="entry name" value="F-BOX PROTEIN CPR30-LIKE"/>
    <property type="match status" value="1"/>
</dbReference>
<dbReference type="InterPro" id="IPR001810">
    <property type="entry name" value="F-box_dom"/>
</dbReference>
<dbReference type="SUPFAM" id="SSF81383">
    <property type="entry name" value="F-box domain"/>
    <property type="match status" value="1"/>
</dbReference>
<organism evidence="2 3">
    <name type="scientific">Saponaria officinalis</name>
    <name type="common">Common soapwort</name>
    <name type="synonym">Lychnis saponaria</name>
    <dbReference type="NCBI Taxonomy" id="3572"/>
    <lineage>
        <taxon>Eukaryota</taxon>
        <taxon>Viridiplantae</taxon>
        <taxon>Streptophyta</taxon>
        <taxon>Embryophyta</taxon>
        <taxon>Tracheophyta</taxon>
        <taxon>Spermatophyta</taxon>
        <taxon>Magnoliopsida</taxon>
        <taxon>eudicotyledons</taxon>
        <taxon>Gunneridae</taxon>
        <taxon>Pentapetalae</taxon>
        <taxon>Caryophyllales</taxon>
        <taxon>Caryophyllaceae</taxon>
        <taxon>Caryophylleae</taxon>
        <taxon>Saponaria</taxon>
    </lineage>
</organism>
<dbReference type="SUPFAM" id="SSF50965">
    <property type="entry name" value="Galactose oxidase, central domain"/>
    <property type="match status" value="1"/>
</dbReference>
<evidence type="ECO:0000313" key="2">
    <source>
        <dbReference type="EMBL" id="KAK9716059.1"/>
    </source>
</evidence>
<reference evidence="2" key="1">
    <citation type="submission" date="2024-03" db="EMBL/GenBank/DDBJ databases">
        <title>WGS assembly of Saponaria officinalis var. Norfolk2.</title>
        <authorList>
            <person name="Jenkins J."/>
            <person name="Shu S."/>
            <person name="Grimwood J."/>
            <person name="Barry K."/>
            <person name="Goodstein D."/>
            <person name="Schmutz J."/>
            <person name="Leebens-Mack J."/>
            <person name="Osbourn A."/>
        </authorList>
    </citation>
    <scope>NUCLEOTIDE SEQUENCE [LARGE SCALE GENOMIC DNA]</scope>
    <source>
        <strain evidence="2">JIC</strain>
    </source>
</reference>
<feature type="domain" description="F-box" evidence="1">
    <location>
        <begin position="11"/>
        <end position="38"/>
    </location>
</feature>
<accession>A0AAW1KC66</accession>
<sequence length="384" mass="44184">MATLDYKVIFFEILPKLPTKSLIRFKCVSKYFNSAISSAVLMDLHFRHHHLSSSDQHLLILPDKRSINCYNLHHPLSFSTPTSTFTWSDSSVISVVGSSNGLLCVFVQTTDIHNSDIHMCVLNPTTRLHRDIHVSYDDVRFNLGFGFDPQTLDHKLVIVHADYKTLIARVFSLNTNSWNIIQTQFPDTLILERCNSGVLVDHNLLHWIVWNPSLIKRDIVCFNLSTNKWTNPVLLPEFYYNTIHKNDILYDIGVIDGRLFSSFENKVEDRLEVWVMKEYGVQGSWFRLLSMPIPRGFHGSQVKLLNIFIRRSWHAGTVPVYSREGSDEVLIQQRQREKLQWYNTRDGRLTDAVFNGAPNSCDAQVYTCCTSLVQPSGGELFDES</sequence>
<dbReference type="InterPro" id="IPR050796">
    <property type="entry name" value="SCF_F-box_component"/>
</dbReference>
<dbReference type="Pfam" id="PF00646">
    <property type="entry name" value="F-box"/>
    <property type="match status" value="1"/>
</dbReference>
<keyword evidence="3" id="KW-1185">Reference proteome</keyword>
<dbReference type="InterPro" id="IPR036047">
    <property type="entry name" value="F-box-like_dom_sf"/>
</dbReference>
<gene>
    <name evidence="2" type="ORF">RND81_06G208800</name>
</gene>
<evidence type="ECO:0000313" key="3">
    <source>
        <dbReference type="Proteomes" id="UP001443914"/>
    </source>
</evidence>
<comment type="caution">
    <text evidence="2">The sequence shown here is derived from an EMBL/GenBank/DDBJ whole genome shotgun (WGS) entry which is preliminary data.</text>
</comment>
<proteinExistence type="predicted"/>
<evidence type="ECO:0000259" key="1">
    <source>
        <dbReference type="Pfam" id="PF00646"/>
    </source>
</evidence>
<protein>
    <recommendedName>
        <fullName evidence="1">F-box domain-containing protein</fullName>
    </recommendedName>
</protein>
<dbReference type="Proteomes" id="UP001443914">
    <property type="component" value="Unassembled WGS sequence"/>
</dbReference>
<name>A0AAW1KC66_SAPOF</name>
<dbReference type="EMBL" id="JBDFQZ010000006">
    <property type="protein sequence ID" value="KAK9716059.1"/>
    <property type="molecule type" value="Genomic_DNA"/>
</dbReference>
<dbReference type="AlphaFoldDB" id="A0AAW1KC66"/>